<proteinExistence type="predicted"/>
<name>A0AAU7YN04_9PHYC</name>
<organism evidence="2">
    <name type="scientific">Micromonas commoda virus</name>
    <dbReference type="NCBI Taxonomy" id="3057169"/>
    <lineage>
        <taxon>Viruses</taxon>
        <taxon>Varidnaviria</taxon>
        <taxon>Bamfordvirae</taxon>
        <taxon>Nucleocytoviricota</taxon>
        <taxon>Megaviricetes</taxon>
        <taxon>Algavirales</taxon>
        <taxon>Phycodnaviridae</taxon>
    </lineage>
</organism>
<feature type="domain" description="C962R-like N-terminal AEP" evidence="1">
    <location>
        <begin position="21"/>
        <end position="164"/>
    </location>
</feature>
<accession>A0AAU7YN04</accession>
<sequence length="476" mass="54550">MFRSWCQKQGFTFKQGSNLSHVLMDGGRLSVPFDRLKDFYEKYVECIRNGEKLYVVEQKTDTFNFFVDLDYKDTEQLSFERLEEYVRTICDRVTHYGGKDVLISVAEPKPSRDKIKHGIHMNWPNFVVDHGSAMALHSHIVSSLSLLFPGKPWEDIVDTAVYGGGRRNVKGSGFRMPWSHKKAKHDACEGRGCASCEKGKIIEGEYRPVLMYSCDTSSLSHIHDQKPSVEIMEMATLRTEVTTPVIVQGSTRTEGGFTIRETKNVFSDEKIIRDIEAFVQKNLDGQDTAQITKVYQDKNVYLLSTNSKYCENLQRSHASNHVWFRIEGHTIAQRCFCTCETMRGRRFGFCRDFYGRKHRLPDTIFKELYKGGYKPSVFETPQMTCQPCPEVKKDDTVKGVSMLQAFINKNMTTTPLVVKSVTKKSKFQRIAYTDLKCAKCNSTATQFKIVKNRIVQVCSCKNREYILTDNILSALA</sequence>
<evidence type="ECO:0000313" key="2">
    <source>
        <dbReference type="EMBL" id="XCA47428.1"/>
    </source>
</evidence>
<dbReference type="EMBL" id="PP911589">
    <property type="protein sequence ID" value="XCA47428.1"/>
    <property type="molecule type" value="Genomic_DNA"/>
</dbReference>
<dbReference type="Pfam" id="PF23162">
    <property type="entry name" value="AEP_C962R"/>
    <property type="match status" value="1"/>
</dbReference>
<dbReference type="InterPro" id="IPR056443">
    <property type="entry name" value="AEP_C962R"/>
</dbReference>
<reference evidence="2" key="1">
    <citation type="submission" date="2024-06" db="EMBL/GenBank/DDBJ databases">
        <title>Evidence of context-dependent and transient costs of resisting viral infection in isolates of the marine microalga Micromonas sp. (class Mamiellophyceae).</title>
        <authorList>
            <person name="Bedi de Silva A."/>
            <person name="Schvarcz C.R."/>
            <person name="Steward G.R."/>
            <person name="Edwards K.F."/>
        </authorList>
    </citation>
    <scope>NUCLEOTIDE SEQUENCE</scope>
    <source>
        <strain evidence="2">McV-KB2</strain>
    </source>
</reference>
<evidence type="ECO:0000259" key="1">
    <source>
        <dbReference type="Pfam" id="PF23162"/>
    </source>
</evidence>
<protein>
    <recommendedName>
        <fullName evidence="1">C962R-like N-terminal AEP domain-containing protein</fullName>
    </recommendedName>
</protein>